<evidence type="ECO:0000256" key="1">
    <source>
        <dbReference type="SAM" id="MobiDB-lite"/>
    </source>
</evidence>
<dbReference type="Pfam" id="PF07082">
    <property type="entry name" value="DUF1350"/>
    <property type="match status" value="2"/>
</dbReference>
<evidence type="ECO:0000256" key="2">
    <source>
        <dbReference type="SAM" id="SignalP"/>
    </source>
</evidence>
<reference evidence="3" key="1">
    <citation type="submission" date="2014-11" db="EMBL/GenBank/DDBJ databases">
        <authorList>
            <person name="Otto D Thomas"/>
            <person name="Naeem Raeece"/>
        </authorList>
    </citation>
    <scope>NUCLEOTIDE SEQUENCE</scope>
</reference>
<keyword evidence="2" id="KW-0732">Signal</keyword>
<evidence type="ECO:0000313" key="3">
    <source>
        <dbReference type="EMBL" id="CEM46301.1"/>
    </source>
</evidence>
<feature type="region of interest" description="Disordered" evidence="1">
    <location>
        <begin position="37"/>
        <end position="67"/>
    </location>
</feature>
<dbReference type="PANTHER" id="PTHR34127:SF1">
    <property type="entry name" value="OS04G0405600 PROTEIN"/>
    <property type="match status" value="1"/>
</dbReference>
<dbReference type="ESTHER" id="9alve-a0a0g4hpx5">
    <property type="family name" value="Duf_1350"/>
</dbReference>
<dbReference type="PANTHER" id="PTHR34127">
    <property type="entry name" value="OS04G0405600 PROTEIN"/>
    <property type="match status" value="1"/>
</dbReference>
<dbReference type="AlphaFoldDB" id="A0A0G4HPX5"/>
<accession>A0A0G4HPX5</accession>
<dbReference type="InterPro" id="IPR029058">
    <property type="entry name" value="AB_hydrolase_fold"/>
</dbReference>
<dbReference type="VEuPathDB" id="CryptoDB:Cvel_1246"/>
<feature type="compositionally biased region" description="Polar residues" evidence="1">
    <location>
        <begin position="50"/>
        <end position="60"/>
    </location>
</feature>
<dbReference type="EMBL" id="CDMZ01003417">
    <property type="protein sequence ID" value="CEM46301.1"/>
    <property type="molecule type" value="Genomic_DNA"/>
</dbReference>
<name>A0A0G4HPX5_9ALVE</name>
<feature type="region of interest" description="Disordered" evidence="1">
    <location>
        <begin position="509"/>
        <end position="535"/>
    </location>
</feature>
<dbReference type="InterPro" id="IPR010765">
    <property type="entry name" value="DUF1350"/>
</dbReference>
<feature type="region of interest" description="Disordered" evidence="1">
    <location>
        <begin position="321"/>
        <end position="345"/>
    </location>
</feature>
<feature type="signal peptide" evidence="2">
    <location>
        <begin position="1"/>
        <end position="20"/>
    </location>
</feature>
<organism evidence="3">
    <name type="scientific">Chromera velia CCMP2878</name>
    <dbReference type="NCBI Taxonomy" id="1169474"/>
    <lineage>
        <taxon>Eukaryota</taxon>
        <taxon>Sar</taxon>
        <taxon>Alveolata</taxon>
        <taxon>Colpodellida</taxon>
        <taxon>Chromeraceae</taxon>
        <taxon>Chromera</taxon>
    </lineage>
</organism>
<gene>
    <name evidence="3" type="ORF">Cvel_1246</name>
</gene>
<feature type="chain" id="PRO_5005192074" evidence="2">
    <location>
        <begin position="21"/>
        <end position="559"/>
    </location>
</feature>
<dbReference type="Gene3D" id="3.40.50.1820">
    <property type="entry name" value="alpha/beta hydrolase"/>
    <property type="match status" value="1"/>
</dbReference>
<dbReference type="SUPFAM" id="SSF53474">
    <property type="entry name" value="alpha/beta-Hydrolases"/>
    <property type="match status" value="1"/>
</dbReference>
<sequence length="559" mass="60131">MFFWVFVFLCVVTCPVPCLSFSPLAVRSRRDVSRTRGAGEHALLGRQRSETPPSSLQATESGEGLESNPFKRFLPVPPPSVDVPSLLESVAFPFSSKSSCLFLGQWEPFNGNFLLRPPEGRRPKALLHFLGGAFVGASPHIGYRFLLERLAERGYLVLATPYKLNFDYLSMCDSIIERFEAAAIPLAREFGALPVVGVGHSCGALQQVLISSCFPGTPRAANVLLSYNNKPVAEAVPLFEEICIPLAQDVVSSPVQRPGGAVRVGSRFLRDTFVEVLDALESQGASRVQNRPSSVSVAVPSESSQTQVDLVAEDGKMQLVPKMEGGGSVSETSRSRRGGERVGSGPLKNFFPLARNAVDFIDQLPELLQSVAKEGTREFTPSTAEVREAVQRMYRTRRTLVIQYDDDALDESGALVGTLRDAAAMQRLAAGQQPAANRPLSPAAQKEREQQLFEIAEKTNMSREELARLLEASKRTAGTGGGSVPSSRGNMEIRMETIGGTHVSPLMPSVGFLPGSDTIPGPLTPSGDGSAPWGVASSALTGPVEATEESIASWLEGFL</sequence>
<protein>
    <submittedName>
        <fullName evidence="3">Uncharacterized protein</fullName>
    </submittedName>
</protein>
<proteinExistence type="predicted"/>